<dbReference type="AlphaFoldDB" id="A0A0C1URM7"/>
<dbReference type="NCBIfam" id="NF047733">
    <property type="entry name" value="antiphage_MADS7"/>
    <property type="match status" value="1"/>
</dbReference>
<dbReference type="InterPro" id="IPR058120">
    <property type="entry name" value="MADS7"/>
</dbReference>
<gene>
    <name evidence="1" type="ORF">QQ91_016430</name>
</gene>
<protein>
    <submittedName>
        <fullName evidence="1">Uncharacterized protein</fullName>
    </submittedName>
</protein>
<name>A0A0C1URM7_9CYAN</name>
<sequence length="537" mass="61519">MALSKRDSEFRLPRISYLEFKFTDMDRVLTAFFARLWHGGYPSRLTRNFSLEVETFIDFALEHPELFNGFADHRDILERWMSTHLMDMVNRGKGDKEAVAAPRPLHGFTYRLRNPKHSRDYGTSQQLYEMLYHAKGGSDALDQLKQFFFPGIDPVTHQQNQDAVDVETQALLHLPMTISDAPDTNKRGDQSPPVCQSSANLLAEDVKRLLFYQSFIPRSVMVEYLKILFAFHLALYHLRLLKLIPEMVKRQGGLSWGEKPYPIGILVDVANRPDTGIAGLAESSADFHFRRIPNFVKAHYALRKLDEFGKHLVKVGKLNKQTEEQFTVAEVAALQGSIYKNERDPFFKQRLAGLLEDSGSNSEELDPETQAIVSMDLPTFETYIEILTALRGEYHRRYITQCLDSLTLKNRPGAFLTQARTRNSPRKFILDSRLLEVLLQIAVLRPGGSLGFYSGPMRIDELLSFLRERYGLYVDQLPDGDGFGPASITERQALQENRRAFTSRLREVGFYRDLSDAYISQTVTPRYEIGLETSITK</sequence>
<reference evidence="1" key="2">
    <citation type="journal article" date="2015" name="Genome Announc.">
        <title>Draft Genome Sequence of Filamentous Marine Cyanobacterium Lyngbya confervoides Strain BDU141951.</title>
        <authorList>
            <person name="Chandrababunaidu M.M."/>
            <person name="Sen D."/>
            <person name="Tripathy S."/>
        </authorList>
    </citation>
    <scope>NUCLEOTIDE SEQUENCE</scope>
    <source>
        <strain evidence="1">BDU141951</strain>
    </source>
</reference>
<dbReference type="EMBL" id="JTHE02000003">
    <property type="protein sequence ID" value="NEV68697.1"/>
    <property type="molecule type" value="Genomic_DNA"/>
</dbReference>
<accession>A0A0C1URM7</accession>
<organism evidence="1">
    <name type="scientific">Lyngbya confervoides BDU141951</name>
    <dbReference type="NCBI Taxonomy" id="1574623"/>
    <lineage>
        <taxon>Bacteria</taxon>
        <taxon>Bacillati</taxon>
        <taxon>Cyanobacteriota</taxon>
        <taxon>Cyanophyceae</taxon>
        <taxon>Oscillatoriophycideae</taxon>
        <taxon>Oscillatoriales</taxon>
        <taxon>Microcoleaceae</taxon>
        <taxon>Lyngbya</taxon>
    </lineage>
</organism>
<dbReference type="Pfam" id="PF26611">
    <property type="entry name" value="MAD7"/>
    <property type="match status" value="1"/>
</dbReference>
<reference evidence="1" key="3">
    <citation type="submission" date="2020-02" db="EMBL/GenBank/DDBJ databases">
        <authorList>
            <person name="Sarangi A.N."/>
            <person name="Ghosh S."/>
            <person name="Mukherjee M."/>
            <person name="Tripathy S."/>
        </authorList>
    </citation>
    <scope>NUCLEOTIDE SEQUENCE</scope>
    <source>
        <strain evidence="1">BDU141951</strain>
    </source>
</reference>
<evidence type="ECO:0000313" key="1">
    <source>
        <dbReference type="EMBL" id="NEV68697.1"/>
    </source>
</evidence>
<comment type="caution">
    <text evidence="1">The sequence shown here is derived from an EMBL/GenBank/DDBJ whole genome shotgun (WGS) entry which is preliminary data.</text>
</comment>
<reference evidence="1" key="1">
    <citation type="submission" date="2014-11" db="EMBL/GenBank/DDBJ databases">
        <authorList>
            <person name="Malar M.C."/>
            <person name="Sen D."/>
            <person name="Tripathy S."/>
        </authorList>
    </citation>
    <scope>NUCLEOTIDE SEQUENCE</scope>
    <source>
        <strain evidence="1">BDU141951</strain>
    </source>
</reference>
<proteinExistence type="predicted"/>